<organism evidence="1 2">
    <name type="scientific">Panagrolaimus sp. ES5</name>
    <dbReference type="NCBI Taxonomy" id="591445"/>
    <lineage>
        <taxon>Eukaryota</taxon>
        <taxon>Metazoa</taxon>
        <taxon>Ecdysozoa</taxon>
        <taxon>Nematoda</taxon>
        <taxon>Chromadorea</taxon>
        <taxon>Rhabditida</taxon>
        <taxon>Tylenchina</taxon>
        <taxon>Panagrolaimomorpha</taxon>
        <taxon>Panagrolaimoidea</taxon>
        <taxon>Panagrolaimidae</taxon>
        <taxon>Panagrolaimus</taxon>
    </lineage>
</organism>
<dbReference type="Proteomes" id="UP000887579">
    <property type="component" value="Unplaced"/>
</dbReference>
<evidence type="ECO:0000313" key="2">
    <source>
        <dbReference type="WBParaSite" id="ES5_v2.g22676.t1"/>
    </source>
</evidence>
<evidence type="ECO:0000313" key="1">
    <source>
        <dbReference type="Proteomes" id="UP000887579"/>
    </source>
</evidence>
<dbReference type="WBParaSite" id="ES5_v2.g22676.t1">
    <property type="protein sequence ID" value="ES5_v2.g22676.t1"/>
    <property type="gene ID" value="ES5_v2.g22676"/>
</dbReference>
<name>A0AC34G067_9BILA</name>
<proteinExistence type="predicted"/>
<accession>A0AC34G067</accession>
<protein>
    <submittedName>
        <fullName evidence="2">Uncharacterized protein</fullName>
    </submittedName>
</protein>
<reference evidence="2" key="1">
    <citation type="submission" date="2022-11" db="UniProtKB">
        <authorList>
            <consortium name="WormBaseParasite"/>
        </authorList>
    </citation>
    <scope>IDENTIFICATION</scope>
</reference>
<sequence length="308" mass="34811">MPKNIFKNCVFNGKKNSIGSFTPQHQAPQSQPSSTSTAKEIGRKVKAKNETPESNIIELNSTGSDGEPESVKELSTLNHIQHQNSKDLHQNQKQPSLIGKTYTVQSRKATVSDLENEMRIAELRKHAPKPKYFPPRDTYEQRIKDGLEFSANDECPTYMDAPSDCWDPTPEELLIIHKSQSDDAFSERDFDLQPNVTVISAKKQRQINSRQQQSNEISTCESETKNIIAYGKFSKSRKNFYNILYDNQVFNNTKTMADLKPGHKVTFRCNQKPCGGKVKVLVPELVQNETDAPLIGVQPHTNQKCLDS</sequence>